<comment type="subcellular location">
    <subcellularLocation>
        <location evidence="1">Cytoplasm</location>
    </subcellularLocation>
</comment>
<dbReference type="Pfam" id="PF00005">
    <property type="entry name" value="ABC_tran"/>
    <property type="match status" value="1"/>
</dbReference>
<evidence type="ECO:0000259" key="17">
    <source>
        <dbReference type="PROSITE" id="PS50893"/>
    </source>
</evidence>
<dbReference type="CDD" id="cd03271">
    <property type="entry name" value="ABC_UvrA_II"/>
    <property type="match status" value="1"/>
</dbReference>
<dbReference type="NCBIfam" id="NF001503">
    <property type="entry name" value="PRK00349.1"/>
    <property type="match status" value="1"/>
</dbReference>
<evidence type="ECO:0000256" key="4">
    <source>
        <dbReference type="ARBA" id="ARBA00022737"/>
    </source>
</evidence>
<dbReference type="SUPFAM" id="SSF52540">
    <property type="entry name" value="P-loop containing nucleoside triphosphate hydrolases"/>
    <property type="match status" value="2"/>
</dbReference>
<evidence type="ECO:0000256" key="15">
    <source>
        <dbReference type="ARBA" id="ARBA00039316"/>
    </source>
</evidence>
<evidence type="ECO:0000256" key="10">
    <source>
        <dbReference type="ARBA" id="ARBA00022840"/>
    </source>
</evidence>
<comment type="similarity">
    <text evidence="14">Belongs to the ABC transporter superfamily. UvrA family.</text>
</comment>
<protein>
    <recommendedName>
        <fullName evidence="15">UvrABC system protein A</fullName>
    </recommendedName>
    <alternativeName>
        <fullName evidence="16">Excinuclease ABC subunit A</fullName>
    </alternativeName>
</protein>
<evidence type="ECO:0000256" key="3">
    <source>
        <dbReference type="ARBA" id="ARBA00022723"/>
    </source>
</evidence>
<dbReference type="Gene3D" id="1.20.1580.10">
    <property type="entry name" value="ABC transporter ATPase like domain"/>
    <property type="match status" value="2"/>
</dbReference>
<keyword evidence="12" id="KW-0238">DNA-binding</keyword>
<dbReference type="RefSeq" id="WP_283371495.1">
    <property type="nucleotide sequence ID" value="NZ_JASHID010000019.1"/>
</dbReference>
<dbReference type="Proteomes" id="UP001236569">
    <property type="component" value="Unassembled WGS sequence"/>
</dbReference>
<evidence type="ECO:0000256" key="5">
    <source>
        <dbReference type="ARBA" id="ARBA00022741"/>
    </source>
</evidence>
<keyword evidence="5" id="KW-0547">Nucleotide-binding</keyword>
<dbReference type="Pfam" id="PF17760">
    <property type="entry name" value="UvrA_inter"/>
    <property type="match status" value="1"/>
</dbReference>
<dbReference type="EMBL" id="JASHID010000019">
    <property type="protein sequence ID" value="MDI9866744.1"/>
    <property type="molecule type" value="Genomic_DNA"/>
</dbReference>
<evidence type="ECO:0000256" key="9">
    <source>
        <dbReference type="ARBA" id="ARBA00022833"/>
    </source>
</evidence>
<dbReference type="PANTHER" id="PTHR43152:SF3">
    <property type="entry name" value="UVRABC SYSTEM PROTEIN A"/>
    <property type="match status" value="1"/>
</dbReference>
<comment type="caution">
    <text evidence="18">The sequence shown here is derived from an EMBL/GenBank/DDBJ whole genome shotgun (WGS) entry which is preliminary data.</text>
</comment>
<feature type="domain" description="ABC transporter" evidence="17">
    <location>
        <begin position="301"/>
        <end position="598"/>
    </location>
</feature>
<keyword evidence="19" id="KW-1185">Reference proteome</keyword>
<keyword evidence="8" id="KW-0863">Zinc-finger</keyword>
<keyword evidence="6" id="KW-0227">DNA damage</keyword>
<keyword evidence="7" id="KW-0228">DNA excision</keyword>
<evidence type="ECO:0000256" key="13">
    <source>
        <dbReference type="ARBA" id="ARBA00023204"/>
    </source>
</evidence>
<keyword evidence="11" id="KW-0267">Excision nuclease</keyword>
<dbReference type="Pfam" id="PF17755">
    <property type="entry name" value="UvrA_DNA-bind"/>
    <property type="match status" value="1"/>
</dbReference>
<keyword evidence="10" id="KW-0067">ATP-binding</keyword>
<feature type="domain" description="ABC transporter" evidence="17">
    <location>
        <begin position="602"/>
        <end position="939"/>
    </location>
</feature>
<keyword evidence="3" id="KW-0479">Metal-binding</keyword>
<evidence type="ECO:0000256" key="12">
    <source>
        <dbReference type="ARBA" id="ARBA00023125"/>
    </source>
</evidence>
<dbReference type="PANTHER" id="PTHR43152">
    <property type="entry name" value="UVRABC SYSTEM PROTEIN A"/>
    <property type="match status" value="1"/>
</dbReference>
<reference evidence="18 19" key="1">
    <citation type="submission" date="2023-05" db="EMBL/GenBank/DDBJ databases">
        <title>Novel species of genus Flectobacillus isolated from stream in China.</title>
        <authorList>
            <person name="Lu H."/>
        </authorList>
    </citation>
    <scope>NUCLEOTIDE SEQUENCE [LARGE SCALE GENOMIC DNA]</scope>
    <source>
        <strain evidence="18 19">DC10W</strain>
    </source>
</reference>
<dbReference type="NCBIfam" id="TIGR00630">
    <property type="entry name" value="uvra"/>
    <property type="match status" value="1"/>
</dbReference>
<dbReference type="InterPro" id="IPR003439">
    <property type="entry name" value="ABC_transporter-like_ATP-bd"/>
</dbReference>
<dbReference type="InterPro" id="IPR013815">
    <property type="entry name" value="ATP_grasp_subdomain_1"/>
</dbReference>
<keyword evidence="9" id="KW-0862">Zinc</keyword>
<dbReference type="Gene3D" id="3.30.1490.20">
    <property type="entry name" value="ATP-grasp fold, A domain"/>
    <property type="match status" value="1"/>
</dbReference>
<evidence type="ECO:0000256" key="6">
    <source>
        <dbReference type="ARBA" id="ARBA00022763"/>
    </source>
</evidence>
<evidence type="ECO:0000256" key="7">
    <source>
        <dbReference type="ARBA" id="ARBA00022769"/>
    </source>
</evidence>
<keyword evidence="18" id="KW-0378">Hydrolase</keyword>
<sequence>MSNLTDNTGYEHIEVLGAREHNLKNIDLTIPRNKLVVITGISGSGKSSLAFDTIYAEGQRRYMESFSAYARSFIGGMERPNVDKINGLSPVISIEQKTTSKNPRSTVGTVTEIYDFMRLFYARAGEAFSYLSGEKMIKQSVDQIIDVILNDYDNQKLIILAPIVKGRKGHYRELFVQIAKLGYTKVRVDGVVMDIQPKMQLDRFKIHDIEIVIDRIVVKTEDRFRLSQSVQTALNQGKGLMMIRDEKGEVRNFSKFLMDPKTGISYDEPAPNTFSFNSPYGWCPCCQGLGVVEEITEEAILPDKSLSISRGAIAPIGEYREMWIFKQLEVLLKPFKVSLTTPLDKFPKEAVEIMLYGSDEPVPVPSKKYEGTEWNTKYEGIINFLKRQQESGSDKIQEWLKDFMMIRTCPDCNGARLKKEALFFKIDNKNIAELAQLDVSDLAKWFEGLEERMSERQNVIGREVLKEIRKRIGFLTGIGLEYLTLNRPLKTLSGGEAQRIRLATQIGTQLTNVLYIMDEPSIGLHQRDNVKLIQALKDLRDLGNSILVVEHDKDMMLESDYIVDIGPGAGRHGGSIVGQGTPEEFLKNNSTTAKFLSGDTNIEVPKQRRKGNGNTLVIKGANGNNLKNVTLKLPLGKMIAISGVSGSGKSTLIHETLFPILNRHFFNSKREPMPFKAVEGLEFLDKVIEVDQSPIGRTPRSNPATYTGMFSDIRSLFCELPESKIRGYKAGRFSFNVKGGRCEDCEGAGMKKIEMEFLPDVHIACETCKGKRFNRETLEVRFKGKSIADVLDMTVEQAVSFFENQPKIQRKVQTLHEVGLGYLTLGQQATTLSGGEAQRVKLAEELSKRDTGKTIYILDEPTTGLHFQDIKALMEVLQKLVDKGNTVLIIEHNLDVIKVSDHVIDLGPDGGRNGGQIIAEGTPEQVAKVKGSFTAKFLKEELNG</sequence>
<evidence type="ECO:0000256" key="2">
    <source>
        <dbReference type="ARBA" id="ARBA00022490"/>
    </source>
</evidence>
<keyword evidence="2" id="KW-0963">Cytoplasm</keyword>
<evidence type="ECO:0000313" key="19">
    <source>
        <dbReference type="Proteomes" id="UP001236569"/>
    </source>
</evidence>
<evidence type="ECO:0000256" key="8">
    <source>
        <dbReference type="ARBA" id="ARBA00022771"/>
    </source>
</evidence>
<keyword evidence="4" id="KW-0677">Repeat</keyword>
<dbReference type="Gene3D" id="1.10.8.280">
    <property type="entry name" value="ABC transporter ATPase domain-like"/>
    <property type="match status" value="1"/>
</dbReference>
<keyword evidence="13" id="KW-0234">DNA repair</keyword>
<proteinExistence type="inferred from homology"/>
<dbReference type="InterPro" id="IPR027417">
    <property type="entry name" value="P-loop_NTPase"/>
</dbReference>
<evidence type="ECO:0000256" key="1">
    <source>
        <dbReference type="ARBA" id="ARBA00004496"/>
    </source>
</evidence>
<dbReference type="PROSITE" id="PS00211">
    <property type="entry name" value="ABC_TRANSPORTER_1"/>
    <property type="match status" value="2"/>
</dbReference>
<accession>A0ABT6YT16</accession>
<gene>
    <name evidence="18" type="primary">uvrA</name>
    <name evidence="18" type="ORF">QM480_20570</name>
</gene>
<dbReference type="PROSITE" id="PS50893">
    <property type="entry name" value="ABC_TRANSPORTER_2"/>
    <property type="match status" value="2"/>
</dbReference>
<dbReference type="InterPro" id="IPR004602">
    <property type="entry name" value="UvrA"/>
</dbReference>
<dbReference type="InterPro" id="IPR041552">
    <property type="entry name" value="UvrA_DNA-bd"/>
</dbReference>
<evidence type="ECO:0000256" key="11">
    <source>
        <dbReference type="ARBA" id="ARBA00022881"/>
    </source>
</evidence>
<dbReference type="InterPro" id="IPR041102">
    <property type="entry name" value="UvrA_inter"/>
</dbReference>
<organism evidence="18 19">
    <name type="scientific">Flectobacillus longus</name>
    <dbReference type="NCBI Taxonomy" id="2984207"/>
    <lineage>
        <taxon>Bacteria</taxon>
        <taxon>Pseudomonadati</taxon>
        <taxon>Bacteroidota</taxon>
        <taxon>Cytophagia</taxon>
        <taxon>Cytophagales</taxon>
        <taxon>Flectobacillaceae</taxon>
        <taxon>Flectobacillus</taxon>
    </lineage>
</organism>
<name>A0ABT6YT16_9BACT</name>
<dbReference type="InterPro" id="IPR017871">
    <property type="entry name" value="ABC_transporter-like_CS"/>
</dbReference>
<evidence type="ECO:0000256" key="16">
    <source>
        <dbReference type="ARBA" id="ARBA00042156"/>
    </source>
</evidence>
<evidence type="ECO:0000256" key="14">
    <source>
        <dbReference type="ARBA" id="ARBA00038000"/>
    </source>
</evidence>
<evidence type="ECO:0000313" key="18">
    <source>
        <dbReference type="EMBL" id="MDI9866744.1"/>
    </source>
</evidence>
<dbReference type="GO" id="GO:0016787">
    <property type="term" value="F:hydrolase activity"/>
    <property type="evidence" value="ECO:0007669"/>
    <property type="project" value="UniProtKB-KW"/>
</dbReference>
<dbReference type="Gene3D" id="3.40.50.300">
    <property type="entry name" value="P-loop containing nucleotide triphosphate hydrolases"/>
    <property type="match status" value="2"/>
</dbReference>